<evidence type="ECO:0000313" key="5">
    <source>
        <dbReference type="Proteomes" id="UP000503820"/>
    </source>
</evidence>
<organism evidence="4 5">
    <name type="scientific">Desulfovibrio psychrotolerans</name>
    <dbReference type="NCBI Taxonomy" id="415242"/>
    <lineage>
        <taxon>Bacteria</taxon>
        <taxon>Pseudomonadati</taxon>
        <taxon>Thermodesulfobacteriota</taxon>
        <taxon>Desulfovibrionia</taxon>
        <taxon>Desulfovibrionales</taxon>
        <taxon>Desulfovibrionaceae</taxon>
        <taxon>Desulfovibrio</taxon>
    </lineage>
</organism>
<comment type="caution">
    <text evidence="4">The sequence shown here is derived from an EMBL/GenBank/DDBJ whole genome shotgun (WGS) entry which is preliminary data.</text>
</comment>
<protein>
    <submittedName>
        <fullName evidence="4">Polysaccharide deacetylase</fullName>
    </submittedName>
</protein>
<evidence type="ECO:0000259" key="3">
    <source>
        <dbReference type="Pfam" id="PF01522"/>
    </source>
</evidence>
<dbReference type="Proteomes" id="UP000503820">
    <property type="component" value="Unassembled WGS sequence"/>
</dbReference>
<dbReference type="PANTHER" id="PTHR34216">
    <property type="match status" value="1"/>
</dbReference>
<dbReference type="InterPro" id="IPR011330">
    <property type="entry name" value="Glyco_hydro/deAcase_b/a-brl"/>
</dbReference>
<dbReference type="InterPro" id="IPR002509">
    <property type="entry name" value="NODB_dom"/>
</dbReference>
<keyword evidence="5" id="KW-1185">Reference proteome</keyword>
<dbReference type="GO" id="GO:0005975">
    <property type="term" value="P:carbohydrate metabolic process"/>
    <property type="evidence" value="ECO:0007669"/>
    <property type="project" value="InterPro"/>
</dbReference>
<evidence type="ECO:0000313" key="4">
    <source>
        <dbReference type="EMBL" id="GFM35627.1"/>
    </source>
</evidence>
<name>A0A7J0BPJ4_9BACT</name>
<dbReference type="InterPro" id="IPR051398">
    <property type="entry name" value="Polysacch_Deacetylase"/>
</dbReference>
<dbReference type="GO" id="GO:0016810">
    <property type="term" value="F:hydrolase activity, acting on carbon-nitrogen (but not peptide) bonds"/>
    <property type="evidence" value="ECO:0007669"/>
    <property type="project" value="InterPro"/>
</dbReference>
<dbReference type="SUPFAM" id="SSF88713">
    <property type="entry name" value="Glycoside hydrolase/deacetylase"/>
    <property type="match status" value="1"/>
</dbReference>
<dbReference type="CDD" id="cd10969">
    <property type="entry name" value="CE4_Ecf1_like_5s"/>
    <property type="match status" value="1"/>
</dbReference>
<evidence type="ECO:0000256" key="1">
    <source>
        <dbReference type="ARBA" id="ARBA00004613"/>
    </source>
</evidence>
<dbReference type="PANTHER" id="PTHR34216:SF3">
    <property type="entry name" value="POLY-BETA-1,6-N-ACETYL-D-GLUCOSAMINE N-DEACETYLASE"/>
    <property type="match status" value="1"/>
</dbReference>
<dbReference type="Pfam" id="PF01522">
    <property type="entry name" value="Polysacc_deac_1"/>
    <property type="match status" value="1"/>
</dbReference>
<accession>A0A7J0BPJ4</accession>
<dbReference type="EMBL" id="BLVP01000001">
    <property type="protein sequence ID" value="GFM35627.1"/>
    <property type="molecule type" value="Genomic_DNA"/>
</dbReference>
<reference evidence="4 5" key="1">
    <citation type="submission" date="2020-05" db="EMBL/GenBank/DDBJ databases">
        <title>Draft genome sequence of Desulfovibrio psychrotolerans JS1T.</title>
        <authorList>
            <person name="Ueno A."/>
            <person name="Tamazawa S."/>
            <person name="Tamamura S."/>
            <person name="Murakami T."/>
            <person name="Kiyama T."/>
            <person name="Inomata H."/>
            <person name="Amano Y."/>
            <person name="Miyakawa K."/>
            <person name="Tamaki H."/>
            <person name="Naganuma T."/>
            <person name="Kaneko K."/>
        </authorList>
    </citation>
    <scope>NUCLEOTIDE SEQUENCE [LARGE SCALE GENOMIC DNA]</scope>
    <source>
        <strain evidence="4 5">JS1</strain>
    </source>
</reference>
<keyword evidence="2" id="KW-0732">Signal</keyword>
<gene>
    <name evidence="4" type="ORF">DSM19430T_03110</name>
</gene>
<comment type="subcellular location">
    <subcellularLocation>
        <location evidence="1">Secreted</location>
    </subcellularLocation>
</comment>
<feature type="domain" description="NodB homology" evidence="3">
    <location>
        <begin position="24"/>
        <end position="135"/>
    </location>
</feature>
<dbReference type="Gene3D" id="3.20.20.370">
    <property type="entry name" value="Glycoside hydrolase/deacetylase"/>
    <property type="match status" value="1"/>
</dbReference>
<dbReference type="AlphaFoldDB" id="A0A7J0BPJ4"/>
<sequence>MRRGGWRGVGLEEAEAFFLRGTPLPPKSVLITFDDGFLDNHVHALPILEQYGHKGTVFAVAGKLETAGDVRPTMADVRNGRCMPDALPRVDAPYVPHRLGFEERQDMFLNWNEARAMEQSGIMRVASHSMWHRTVFVSPEYDGFHKPEKRTRTFDRVDAEVVWGLPRFKARPRLANRAFVPSAALTEAVRALVPQDKDAAFAFFKDPANEERLAALVRGFAPEYLGGYEDDRTMEHAIRRELAESKELLERKLGRPENALCWPWGAFSPLALRIAKEVGYTVFFTTAMGSNPAGQAEHIHRFKAKDKSGAWLSLRLHLYSRPWLAGLYASMRI</sequence>
<dbReference type="GO" id="GO:0005576">
    <property type="term" value="C:extracellular region"/>
    <property type="evidence" value="ECO:0007669"/>
    <property type="project" value="UniProtKB-SubCell"/>
</dbReference>
<evidence type="ECO:0000256" key="2">
    <source>
        <dbReference type="ARBA" id="ARBA00022729"/>
    </source>
</evidence>
<proteinExistence type="predicted"/>